<feature type="transmembrane region" description="Helical" evidence="1">
    <location>
        <begin position="6"/>
        <end position="28"/>
    </location>
</feature>
<keyword evidence="1" id="KW-0812">Transmembrane</keyword>
<keyword evidence="2" id="KW-0150">Chloroplast</keyword>
<evidence type="ECO:0000256" key="1">
    <source>
        <dbReference type="SAM" id="Phobius"/>
    </source>
</evidence>
<reference evidence="2" key="1">
    <citation type="journal article" date="2016" name="Curr. Genet.">
        <title>Hoarding and horizontal transfer led to an expanded gene and intron repertoire in the plastid genome of the diatom, Toxarium undulatum (Bacillariophyta).</title>
        <authorList>
            <person name="Ruck E.C."/>
            <person name="Linard S.R."/>
            <person name="Nakov T."/>
            <person name="Theriot E.C."/>
            <person name="Alverson A.J."/>
        </authorList>
    </citation>
    <scope>NUCLEOTIDE SEQUENCE</scope>
    <source>
        <strain evidence="2">ECT3802</strain>
    </source>
</reference>
<gene>
    <name evidence="2" type="primary">ycf66</name>
</gene>
<dbReference type="AlphaFoldDB" id="A0A1D8D9G7"/>
<dbReference type="GeneID" id="29293111"/>
<evidence type="ECO:0008006" key="3">
    <source>
        <dbReference type="Google" id="ProtNLM"/>
    </source>
</evidence>
<accession>A0A1D8D9G7</accession>
<keyword evidence="2" id="KW-0934">Plastid</keyword>
<feature type="transmembrane region" description="Helical" evidence="1">
    <location>
        <begin position="63"/>
        <end position="82"/>
    </location>
</feature>
<feature type="transmembrane region" description="Helical" evidence="1">
    <location>
        <begin position="40"/>
        <end position="57"/>
    </location>
</feature>
<keyword evidence="1" id="KW-1133">Transmembrane helix</keyword>
<dbReference type="RefSeq" id="YP_009308847.1">
    <property type="nucleotide sequence ID" value="NC_031425.1"/>
</dbReference>
<organism evidence="2">
    <name type="scientific">Toxarium undulatum</name>
    <dbReference type="NCBI Taxonomy" id="210620"/>
    <lineage>
        <taxon>Eukaryota</taxon>
        <taxon>Sar</taxon>
        <taxon>Stramenopiles</taxon>
        <taxon>Ochrophyta</taxon>
        <taxon>Bacillariophyta</taxon>
        <taxon>Mediophyceae</taxon>
        <taxon>Toxariales</taxon>
        <taxon>Toxariaceae</taxon>
        <taxon>Toxarium</taxon>
    </lineage>
</organism>
<dbReference type="InterPro" id="IPR010004">
    <property type="entry name" value="Uncharacterised_Ycf66"/>
</dbReference>
<keyword evidence="1" id="KW-0472">Membrane</keyword>
<evidence type="ECO:0000313" key="2">
    <source>
        <dbReference type="EMBL" id="AOS86590.1"/>
    </source>
</evidence>
<protein>
    <recommendedName>
        <fullName evidence="3">Ycf66</fullName>
    </recommendedName>
</protein>
<name>A0A1D8D9G7_9STRA</name>
<proteinExistence type="predicted"/>
<dbReference type="Pfam" id="PF07444">
    <property type="entry name" value="Ycf66_N"/>
    <property type="match status" value="1"/>
</dbReference>
<dbReference type="EMBL" id="KX619437">
    <property type="protein sequence ID" value="AOS86590.1"/>
    <property type="molecule type" value="Genomic_DNA"/>
</dbReference>
<geneLocation type="chloroplast" evidence="2"/>
<sequence>MLNISFSTNIILGLVWILGSLLVQLIGIIEPRISDEKDSIIVASLFLSGFILIIHGWRLDPILMFVQELFTLILGIIIYEMMRGRYITIILFKKLNTKQNLDFFKLKKK</sequence>